<evidence type="ECO:0000313" key="8">
    <source>
        <dbReference type="Proteomes" id="UP001530400"/>
    </source>
</evidence>
<feature type="compositionally biased region" description="Polar residues" evidence="4">
    <location>
        <begin position="509"/>
        <end position="520"/>
    </location>
</feature>
<sequence length="652" mass="72618">MNSNTARTRRRGLLPLLASILFAQTPLPISAHDKTMIAYYASWQWYDRAQLAKPSNLDHSKVTRYNFAFFQTTTTGDIFGTDSWADAIVLFGDFNWMAAPGEGTQYCSWDTPTDPPACAAHNYESGLIYQSKQAGVEIYPSIGGWTLSDPFPAMAANEASRNKFAQQCVELIKNYDFDGIDIDWEYPGYADHSGTPEDKVNYTLFLKAIRDALDALEAETGKFYGLTAALPCGPDNIANIEVDKVKDLLTEFNLMTYDFHGSWEAKTGINSPLYDPNDPDLSADGCVRNWVDAGAPRSKLNLGLPFYGRSYLGSGITGKDQPFAGGADALTWSDDEGTPQYFNIAKKINGFTSVRDEETKTQIAYDMNGFLSYDDERAICDKTEYVINESLHGFIIWEIRLGCLFHLPSFGLIFRICSGDVMEDLSTPLLDAANNRLNNPDVTCDGGTAGPKVPTNFPTEPNYSGMWYPEAGTCVESRAKIPSWINEDDLSESKADCCDLHFPTTNGCMENDSPSNNQGGNTPSTNKPTPKPTKMPLSNTLPDDTLYYPDYGNDGTKAECLHGGEIPSWMNRNMLKTSSFECCTTYFPYQKEECDQGTDRYPYYPDFQTNTCVSSRIHPSWMAGDYLQKNQWLCCETFFSHDNDLLLGCQNA</sequence>
<dbReference type="GO" id="GO:0016798">
    <property type="term" value="F:hydrolase activity, acting on glycosyl bonds"/>
    <property type="evidence" value="ECO:0007669"/>
    <property type="project" value="UniProtKB-KW"/>
</dbReference>
<feature type="domain" description="GH18" evidence="6">
    <location>
        <begin position="34"/>
        <end position="440"/>
    </location>
</feature>
<feature type="signal peptide" evidence="5">
    <location>
        <begin position="1"/>
        <end position="31"/>
    </location>
</feature>
<name>A0ABD3QHJ5_9STRA</name>
<organism evidence="7 8">
    <name type="scientific">Cyclotella atomus</name>
    <dbReference type="NCBI Taxonomy" id="382360"/>
    <lineage>
        <taxon>Eukaryota</taxon>
        <taxon>Sar</taxon>
        <taxon>Stramenopiles</taxon>
        <taxon>Ochrophyta</taxon>
        <taxon>Bacillariophyta</taxon>
        <taxon>Coscinodiscophyceae</taxon>
        <taxon>Thalassiosirophycidae</taxon>
        <taxon>Stephanodiscales</taxon>
        <taxon>Stephanodiscaceae</taxon>
        <taxon>Cyclotella</taxon>
    </lineage>
</organism>
<evidence type="ECO:0000256" key="3">
    <source>
        <dbReference type="RuleBase" id="RU000489"/>
    </source>
</evidence>
<feature type="region of interest" description="Disordered" evidence="4">
    <location>
        <begin position="509"/>
        <end position="539"/>
    </location>
</feature>
<dbReference type="Proteomes" id="UP001530400">
    <property type="component" value="Unassembled WGS sequence"/>
</dbReference>
<evidence type="ECO:0000256" key="1">
    <source>
        <dbReference type="ARBA" id="ARBA00022801"/>
    </source>
</evidence>
<dbReference type="InterPro" id="IPR050314">
    <property type="entry name" value="Glycosyl_Hydrlase_18"/>
</dbReference>
<dbReference type="Gene3D" id="3.10.50.10">
    <property type="match status" value="1"/>
</dbReference>
<keyword evidence="8" id="KW-1185">Reference proteome</keyword>
<feature type="chain" id="PRO_5044821451" description="GH18 domain-containing protein" evidence="5">
    <location>
        <begin position="32"/>
        <end position="652"/>
    </location>
</feature>
<comment type="caution">
    <text evidence="7">The sequence shown here is derived from an EMBL/GenBank/DDBJ whole genome shotgun (WGS) entry which is preliminary data.</text>
</comment>
<dbReference type="InterPro" id="IPR001579">
    <property type="entry name" value="Glyco_hydro_18_chit_AS"/>
</dbReference>
<accession>A0ABD3QHJ5</accession>
<dbReference type="SUPFAM" id="SSF51445">
    <property type="entry name" value="(Trans)glycosidases"/>
    <property type="match status" value="1"/>
</dbReference>
<keyword evidence="2 3" id="KW-0326">Glycosidase</keyword>
<dbReference type="InterPro" id="IPR017853">
    <property type="entry name" value="GH"/>
</dbReference>
<keyword evidence="1 3" id="KW-0378">Hydrolase</keyword>
<dbReference type="AlphaFoldDB" id="A0ABD3QHJ5"/>
<dbReference type="PANTHER" id="PTHR11177:SF317">
    <property type="entry name" value="CHITINASE 12-RELATED"/>
    <property type="match status" value="1"/>
</dbReference>
<evidence type="ECO:0000256" key="5">
    <source>
        <dbReference type="SAM" id="SignalP"/>
    </source>
</evidence>
<dbReference type="InterPro" id="IPR011583">
    <property type="entry name" value="Chitinase_II/V-like_cat"/>
</dbReference>
<dbReference type="SMART" id="SM00636">
    <property type="entry name" value="Glyco_18"/>
    <property type="match status" value="1"/>
</dbReference>
<dbReference type="CDD" id="cd06548">
    <property type="entry name" value="GH18_chitinase"/>
    <property type="match status" value="1"/>
</dbReference>
<feature type="compositionally biased region" description="Low complexity" evidence="4">
    <location>
        <begin position="521"/>
        <end position="534"/>
    </location>
</feature>
<dbReference type="PROSITE" id="PS01095">
    <property type="entry name" value="GH18_1"/>
    <property type="match status" value="1"/>
</dbReference>
<dbReference type="Pfam" id="PF00704">
    <property type="entry name" value="Glyco_hydro_18"/>
    <property type="match status" value="1"/>
</dbReference>
<proteinExistence type="predicted"/>
<evidence type="ECO:0000313" key="7">
    <source>
        <dbReference type="EMBL" id="KAL3799393.1"/>
    </source>
</evidence>
<protein>
    <recommendedName>
        <fullName evidence="6">GH18 domain-containing protein</fullName>
    </recommendedName>
</protein>
<evidence type="ECO:0000259" key="6">
    <source>
        <dbReference type="PROSITE" id="PS51910"/>
    </source>
</evidence>
<dbReference type="EMBL" id="JALLPJ020000187">
    <property type="protein sequence ID" value="KAL3799393.1"/>
    <property type="molecule type" value="Genomic_DNA"/>
</dbReference>
<dbReference type="Gene3D" id="3.20.20.80">
    <property type="entry name" value="Glycosidases"/>
    <property type="match status" value="1"/>
</dbReference>
<dbReference type="InterPro" id="IPR001223">
    <property type="entry name" value="Glyco_hydro18_cat"/>
</dbReference>
<evidence type="ECO:0000256" key="2">
    <source>
        <dbReference type="ARBA" id="ARBA00023295"/>
    </source>
</evidence>
<keyword evidence="5" id="KW-0732">Signal</keyword>
<dbReference type="PROSITE" id="PS51910">
    <property type="entry name" value="GH18_2"/>
    <property type="match status" value="1"/>
</dbReference>
<dbReference type="SUPFAM" id="SSF54556">
    <property type="entry name" value="Chitinase insertion domain"/>
    <property type="match status" value="1"/>
</dbReference>
<gene>
    <name evidence="7" type="ORF">ACHAWO_007704</name>
</gene>
<dbReference type="InterPro" id="IPR029070">
    <property type="entry name" value="Chitinase_insertion_sf"/>
</dbReference>
<dbReference type="PANTHER" id="PTHR11177">
    <property type="entry name" value="CHITINASE"/>
    <property type="match status" value="1"/>
</dbReference>
<reference evidence="7 8" key="1">
    <citation type="submission" date="2024-10" db="EMBL/GenBank/DDBJ databases">
        <title>Updated reference genomes for cyclostephanoid diatoms.</title>
        <authorList>
            <person name="Roberts W.R."/>
            <person name="Alverson A.J."/>
        </authorList>
    </citation>
    <scope>NUCLEOTIDE SEQUENCE [LARGE SCALE GENOMIC DNA]</scope>
    <source>
        <strain evidence="7 8">AJA010-31</strain>
    </source>
</reference>
<evidence type="ECO:0000256" key="4">
    <source>
        <dbReference type="SAM" id="MobiDB-lite"/>
    </source>
</evidence>